<dbReference type="SUPFAM" id="SSF143120">
    <property type="entry name" value="YefM-like"/>
    <property type="match status" value="1"/>
</dbReference>
<dbReference type="EMBL" id="SACL01000018">
    <property type="protein sequence ID" value="RVT89576.1"/>
    <property type="molecule type" value="Genomic_DNA"/>
</dbReference>
<dbReference type="OrthoDB" id="165038at2"/>
<dbReference type="InterPro" id="IPR036165">
    <property type="entry name" value="YefM-like_sf"/>
</dbReference>
<accession>A0A437LW08</accession>
<organism evidence="2 3">
    <name type="scientific">Rhodovarius crocodyli</name>
    <dbReference type="NCBI Taxonomy" id="1979269"/>
    <lineage>
        <taxon>Bacteria</taxon>
        <taxon>Pseudomonadati</taxon>
        <taxon>Pseudomonadota</taxon>
        <taxon>Alphaproteobacteria</taxon>
        <taxon>Acetobacterales</taxon>
        <taxon>Roseomonadaceae</taxon>
        <taxon>Rhodovarius</taxon>
    </lineage>
</organism>
<comment type="caution">
    <text evidence="2">The sequence shown here is derived from an EMBL/GenBank/DDBJ whole genome shotgun (WGS) entry which is preliminary data.</text>
</comment>
<evidence type="ECO:0000313" key="2">
    <source>
        <dbReference type="EMBL" id="RVT89576.1"/>
    </source>
</evidence>
<evidence type="ECO:0000256" key="1">
    <source>
        <dbReference type="ARBA" id="ARBA00009981"/>
    </source>
</evidence>
<dbReference type="Proteomes" id="UP000282957">
    <property type="component" value="Unassembled WGS sequence"/>
</dbReference>
<sequence length="41" mass="4301">MQSMSANGAKYGFGRLIDLARTSPALVSKHARPAVVVATVE</sequence>
<keyword evidence="3" id="KW-1185">Reference proteome</keyword>
<dbReference type="AlphaFoldDB" id="A0A437LW08"/>
<name>A0A437LW08_9PROT</name>
<comment type="similarity">
    <text evidence="1">Belongs to the phD/YefM antitoxin family.</text>
</comment>
<gene>
    <name evidence="2" type="ORF">EOD42_25050</name>
</gene>
<evidence type="ECO:0000313" key="3">
    <source>
        <dbReference type="Proteomes" id="UP000282957"/>
    </source>
</evidence>
<reference evidence="2 3" key="1">
    <citation type="submission" date="2019-01" db="EMBL/GenBank/DDBJ databases">
        <authorList>
            <person name="Chen W.-M."/>
        </authorList>
    </citation>
    <scope>NUCLEOTIDE SEQUENCE [LARGE SCALE GENOMIC DNA]</scope>
    <source>
        <strain evidence="2 3">CCP-6</strain>
    </source>
</reference>
<protein>
    <submittedName>
        <fullName evidence="2">Type II toxin-antitoxin system prevent-host-death family antitoxin</fullName>
    </submittedName>
</protein>
<proteinExistence type="inferred from homology"/>